<dbReference type="AlphaFoldDB" id="A0A0A9H4X8"/>
<reference evidence="1" key="1">
    <citation type="submission" date="2014-09" db="EMBL/GenBank/DDBJ databases">
        <authorList>
            <person name="Magalhaes I.L.F."/>
            <person name="Oliveira U."/>
            <person name="Santos F.R."/>
            <person name="Vidigal T.H.D.A."/>
            <person name="Brescovit A.D."/>
            <person name="Santos A.J."/>
        </authorList>
    </citation>
    <scope>NUCLEOTIDE SEQUENCE</scope>
    <source>
        <tissue evidence="1">Shoot tissue taken approximately 20 cm above the soil surface</tissue>
    </source>
</reference>
<sequence>MYFFELHKRYGCKIGKHNTSNCHYSAIL</sequence>
<protein>
    <submittedName>
        <fullName evidence="1">Uncharacterized protein</fullName>
    </submittedName>
</protein>
<organism evidence="1">
    <name type="scientific">Arundo donax</name>
    <name type="common">Giant reed</name>
    <name type="synonym">Donax arundinaceus</name>
    <dbReference type="NCBI Taxonomy" id="35708"/>
    <lineage>
        <taxon>Eukaryota</taxon>
        <taxon>Viridiplantae</taxon>
        <taxon>Streptophyta</taxon>
        <taxon>Embryophyta</taxon>
        <taxon>Tracheophyta</taxon>
        <taxon>Spermatophyta</taxon>
        <taxon>Magnoliopsida</taxon>
        <taxon>Liliopsida</taxon>
        <taxon>Poales</taxon>
        <taxon>Poaceae</taxon>
        <taxon>PACMAD clade</taxon>
        <taxon>Arundinoideae</taxon>
        <taxon>Arundineae</taxon>
        <taxon>Arundo</taxon>
    </lineage>
</organism>
<name>A0A0A9H4X8_ARUDO</name>
<proteinExistence type="predicted"/>
<reference evidence="1" key="2">
    <citation type="journal article" date="2015" name="Data Brief">
        <title>Shoot transcriptome of the giant reed, Arundo donax.</title>
        <authorList>
            <person name="Barrero R.A."/>
            <person name="Guerrero F.D."/>
            <person name="Moolhuijzen P."/>
            <person name="Goolsby J.A."/>
            <person name="Tidwell J."/>
            <person name="Bellgard S.E."/>
            <person name="Bellgard M.I."/>
        </authorList>
    </citation>
    <scope>NUCLEOTIDE SEQUENCE</scope>
    <source>
        <tissue evidence="1">Shoot tissue taken approximately 20 cm above the soil surface</tissue>
    </source>
</reference>
<evidence type="ECO:0000313" key="1">
    <source>
        <dbReference type="EMBL" id="JAE32250.1"/>
    </source>
</evidence>
<accession>A0A0A9H4X8</accession>
<dbReference type="EMBL" id="GBRH01165646">
    <property type="protein sequence ID" value="JAE32250.1"/>
    <property type="molecule type" value="Transcribed_RNA"/>
</dbReference>